<comment type="subunit">
    <text evidence="23">Homohexamer. Interacts with ADPRT/PARP1.</text>
</comment>
<keyword evidence="17 24" id="KW-0067">ATP-binding</keyword>
<dbReference type="UniPathway" id="UPA00253">
    <property type="reaction ID" value="UER00332"/>
</dbReference>
<dbReference type="SUPFAM" id="SSF50814">
    <property type="entry name" value="Lipocalins"/>
    <property type="match status" value="1"/>
</dbReference>
<feature type="compositionally biased region" description="Basic and acidic residues" evidence="25">
    <location>
        <begin position="138"/>
        <end position="153"/>
    </location>
</feature>
<keyword evidence="10" id="KW-0963">Cytoplasm</keyword>
<evidence type="ECO:0000256" key="15">
    <source>
        <dbReference type="ARBA" id="ARBA00022741"/>
    </source>
</evidence>
<evidence type="ECO:0000256" key="1">
    <source>
        <dbReference type="ARBA" id="ARBA00001946"/>
    </source>
</evidence>
<evidence type="ECO:0000256" key="12">
    <source>
        <dbReference type="ARBA" id="ARBA00022642"/>
    </source>
</evidence>
<comment type="similarity">
    <text evidence="7 24">Belongs to the eukaryotic NMN adenylyltransferase family.</text>
</comment>
<evidence type="ECO:0000256" key="20">
    <source>
        <dbReference type="ARBA" id="ARBA00023242"/>
    </source>
</evidence>
<evidence type="ECO:0000256" key="6">
    <source>
        <dbReference type="ARBA" id="ARBA00005019"/>
    </source>
</evidence>
<keyword evidence="20" id="KW-0539">Nucleus</keyword>
<comment type="cofactor">
    <cofactor evidence="2">
        <name>Zn(2+)</name>
        <dbReference type="ChEBI" id="CHEBI:29105"/>
    </cofactor>
</comment>
<dbReference type="Gene3D" id="3.40.50.620">
    <property type="entry name" value="HUPs"/>
    <property type="match status" value="1"/>
</dbReference>
<dbReference type="FunFam" id="3.40.50.620:FF:000101">
    <property type="entry name" value="Nicotinamide-nucleotide adenylyltransferase"/>
    <property type="match status" value="1"/>
</dbReference>
<evidence type="ECO:0000259" key="27">
    <source>
        <dbReference type="Pfam" id="PF01467"/>
    </source>
</evidence>
<proteinExistence type="inferred from homology"/>
<dbReference type="Pfam" id="PF00061">
    <property type="entry name" value="Lipocalin"/>
    <property type="match status" value="1"/>
</dbReference>
<comment type="catalytic activity">
    <reaction evidence="21">
        <text>nicotinate beta-D-ribonucleotide + ATP + H(+) = deamido-NAD(+) + diphosphate</text>
        <dbReference type="Rhea" id="RHEA:22860"/>
        <dbReference type="ChEBI" id="CHEBI:15378"/>
        <dbReference type="ChEBI" id="CHEBI:30616"/>
        <dbReference type="ChEBI" id="CHEBI:33019"/>
        <dbReference type="ChEBI" id="CHEBI:57502"/>
        <dbReference type="ChEBI" id="CHEBI:58437"/>
        <dbReference type="EC" id="2.7.7.18"/>
    </reaction>
    <physiologicalReaction direction="left-to-right" evidence="21">
        <dbReference type="Rhea" id="RHEA:22861"/>
    </physiologicalReaction>
    <physiologicalReaction direction="right-to-left" evidence="21">
        <dbReference type="Rhea" id="RHEA:22862"/>
    </physiologicalReaction>
</comment>
<keyword evidence="12 24" id="KW-0662">Pyridine nucleotide biosynthesis</keyword>
<dbReference type="GO" id="GO:0005737">
    <property type="term" value="C:cytoplasm"/>
    <property type="evidence" value="ECO:0007669"/>
    <property type="project" value="UniProtKB-SubCell"/>
</dbReference>
<keyword evidence="16" id="KW-0862">Zinc</keyword>
<organism evidence="28 29">
    <name type="scientific">Lynx pardinus</name>
    <name type="common">Iberian lynx</name>
    <name type="synonym">Felis pardina</name>
    <dbReference type="NCBI Taxonomy" id="191816"/>
    <lineage>
        <taxon>Eukaryota</taxon>
        <taxon>Metazoa</taxon>
        <taxon>Chordata</taxon>
        <taxon>Craniata</taxon>
        <taxon>Vertebrata</taxon>
        <taxon>Euteleostomi</taxon>
        <taxon>Mammalia</taxon>
        <taxon>Eutheria</taxon>
        <taxon>Laurasiatheria</taxon>
        <taxon>Carnivora</taxon>
        <taxon>Feliformia</taxon>
        <taxon>Felidae</taxon>
        <taxon>Felinae</taxon>
        <taxon>Lynx</taxon>
    </lineage>
</organism>
<evidence type="ECO:0000256" key="5">
    <source>
        <dbReference type="ARBA" id="ARBA00004658"/>
    </source>
</evidence>
<comment type="subcellular location">
    <subcellularLocation>
        <location evidence="4">Cytoplasm</location>
    </subcellularLocation>
    <subcellularLocation>
        <location evidence="3">Nucleus</location>
    </subcellularLocation>
</comment>
<dbReference type="EC" id="2.7.7.18" evidence="24"/>
<evidence type="ECO:0000256" key="4">
    <source>
        <dbReference type="ARBA" id="ARBA00004496"/>
    </source>
</evidence>
<evidence type="ECO:0000313" key="28">
    <source>
        <dbReference type="EMBL" id="VFV30640.1"/>
    </source>
</evidence>
<evidence type="ECO:0000256" key="22">
    <source>
        <dbReference type="ARBA" id="ARBA00048969"/>
    </source>
</evidence>
<dbReference type="EC" id="2.7.7.1" evidence="24"/>
<keyword evidence="29" id="KW-1185">Reference proteome</keyword>
<dbReference type="InterPro" id="IPR004821">
    <property type="entry name" value="Cyt_trans-like"/>
</dbReference>
<dbReference type="EMBL" id="CAAGRJ010014532">
    <property type="protein sequence ID" value="VFV30640.1"/>
    <property type="molecule type" value="Genomic_DNA"/>
</dbReference>
<comment type="similarity">
    <text evidence="8">Belongs to the calycin superfamily. Fatty-acid binding protein (FABP) family.</text>
</comment>
<dbReference type="Proteomes" id="UP000386466">
    <property type="component" value="Unassembled WGS sequence"/>
</dbReference>
<feature type="domain" description="Cytidyltransferase-like" evidence="27">
    <location>
        <begin position="37"/>
        <end position="254"/>
    </location>
</feature>
<dbReference type="GO" id="GO:0009435">
    <property type="term" value="P:NAD+ biosynthetic process"/>
    <property type="evidence" value="ECO:0007669"/>
    <property type="project" value="UniProtKB-UniPathway"/>
</dbReference>
<evidence type="ECO:0000256" key="3">
    <source>
        <dbReference type="ARBA" id="ARBA00004123"/>
    </source>
</evidence>
<comment type="cofactor">
    <cofactor evidence="1">
        <name>Mg(2+)</name>
        <dbReference type="ChEBI" id="CHEBI:18420"/>
    </cofactor>
</comment>
<name>A0A485NBE8_LYNPA</name>
<accession>A0A485NBE8</accession>
<keyword evidence="15 24" id="KW-0547">Nucleotide-binding</keyword>
<evidence type="ECO:0000256" key="17">
    <source>
        <dbReference type="ARBA" id="ARBA00022840"/>
    </source>
</evidence>
<evidence type="ECO:0000256" key="2">
    <source>
        <dbReference type="ARBA" id="ARBA00001947"/>
    </source>
</evidence>
<evidence type="ECO:0000313" key="29">
    <source>
        <dbReference type="Proteomes" id="UP000386466"/>
    </source>
</evidence>
<evidence type="ECO:0000256" key="8">
    <source>
        <dbReference type="ARBA" id="ARBA00008390"/>
    </source>
</evidence>
<dbReference type="InterPro" id="IPR012674">
    <property type="entry name" value="Calycin"/>
</dbReference>
<reference evidence="28 29" key="1">
    <citation type="submission" date="2019-01" db="EMBL/GenBank/DDBJ databases">
        <authorList>
            <person name="Alioto T."/>
            <person name="Alioto T."/>
        </authorList>
    </citation>
    <scope>NUCLEOTIDE SEQUENCE [LARGE SCALE GENOMIC DNA]</scope>
</reference>
<keyword evidence="19 24" id="KW-0520">NAD</keyword>
<feature type="region of interest" description="Disordered" evidence="25">
    <location>
        <begin position="132"/>
        <end position="153"/>
    </location>
</feature>
<evidence type="ECO:0000256" key="16">
    <source>
        <dbReference type="ARBA" id="ARBA00022833"/>
    </source>
</evidence>
<dbReference type="Gene3D" id="2.40.128.20">
    <property type="match status" value="1"/>
</dbReference>
<feature type="domain" description="Lipocalin/cytosolic fatty-acid binding" evidence="26">
    <location>
        <begin position="284"/>
        <end position="392"/>
    </location>
</feature>
<evidence type="ECO:0000256" key="18">
    <source>
        <dbReference type="ARBA" id="ARBA00022842"/>
    </source>
</evidence>
<evidence type="ECO:0000256" key="10">
    <source>
        <dbReference type="ARBA" id="ARBA00022490"/>
    </source>
</evidence>
<dbReference type="GO" id="GO:0005634">
    <property type="term" value="C:nucleus"/>
    <property type="evidence" value="ECO:0007669"/>
    <property type="project" value="UniProtKB-SubCell"/>
</dbReference>
<comment type="pathway">
    <text evidence="5 24">Cofactor biosynthesis; NAD(+) biosynthesis; NAD(+) from nicotinamide D-ribonucleotide: step 1/1.</text>
</comment>
<dbReference type="InterPro" id="IPR051182">
    <property type="entry name" value="Euk_NMN_adenylyltrnsfrase"/>
</dbReference>
<keyword evidence="14 24" id="KW-0548">Nucleotidyltransferase</keyword>
<dbReference type="InterPro" id="IPR014729">
    <property type="entry name" value="Rossmann-like_a/b/a_fold"/>
</dbReference>
<gene>
    <name evidence="28" type="ORF">LYPA_23C022004</name>
</gene>
<dbReference type="AlphaFoldDB" id="A0A485NBE8"/>
<evidence type="ECO:0000256" key="11">
    <source>
        <dbReference type="ARBA" id="ARBA00022553"/>
    </source>
</evidence>
<evidence type="ECO:0000256" key="14">
    <source>
        <dbReference type="ARBA" id="ARBA00022695"/>
    </source>
</evidence>
<dbReference type="FunFam" id="2.40.128.20:FF:000001">
    <property type="entry name" value="Fatty acid-binding protein, adipocyte"/>
    <property type="match status" value="1"/>
</dbReference>
<sequence>MFFSFADNEQGVRVFHLDQQLQILSMENSEKTEVVLLACGSFNPITNMHLRLFELAKDYMNGTGKYRVIKGVISPVGDAYKKKGLISAHHRVIMAELATKNSEWVEVDTWESLQKDWVETLKVLRHHQEKLEASSCDHQQDSPRLERPGRKRKWAEQRQDFGQKELLEPKTKDVPKVKLLCGADLLESFGVPNLWKSEDITRIVGDYGLICITRAGNDAEKFIYESDALWKHRNNIHLVNEWITNDISSTKIRRALRRGQSIRYLVPDLVREYIEKHDLYSPESIDFATRKIAKLLKPQKVIEQNGNSFTIHTYSSLRNYLVTFTVGEEFEEENKGLDNRKCKSLVTWDSDRLTCVQKGEKKNRGWTHWIEGDKLHLEMFCEGQVCKQTFQRA</sequence>
<dbReference type="InterPro" id="IPR005248">
    <property type="entry name" value="NadD/NMNAT"/>
</dbReference>
<keyword evidence="11" id="KW-0597">Phosphoprotein</keyword>
<keyword evidence="9" id="KW-0813">Transport</keyword>
<evidence type="ECO:0000256" key="13">
    <source>
        <dbReference type="ARBA" id="ARBA00022679"/>
    </source>
</evidence>
<evidence type="ECO:0000256" key="9">
    <source>
        <dbReference type="ARBA" id="ARBA00022448"/>
    </source>
</evidence>
<dbReference type="PANTHER" id="PTHR12039">
    <property type="entry name" value="NICOTINAMIDE MONONUCLEOTIDE ADENYLYLTRANSFERASE"/>
    <property type="match status" value="1"/>
</dbReference>
<dbReference type="CDD" id="cd09286">
    <property type="entry name" value="NMNAT_Eukarya"/>
    <property type="match status" value="1"/>
</dbReference>
<evidence type="ECO:0000259" key="26">
    <source>
        <dbReference type="Pfam" id="PF00061"/>
    </source>
</evidence>
<comment type="catalytic activity">
    <reaction evidence="22">
        <text>beta-nicotinamide D-ribonucleotide + ATP + H(+) = diphosphate + NAD(+)</text>
        <dbReference type="Rhea" id="RHEA:21360"/>
        <dbReference type="ChEBI" id="CHEBI:14649"/>
        <dbReference type="ChEBI" id="CHEBI:15378"/>
        <dbReference type="ChEBI" id="CHEBI:30616"/>
        <dbReference type="ChEBI" id="CHEBI:33019"/>
        <dbReference type="ChEBI" id="CHEBI:57540"/>
        <dbReference type="EC" id="2.7.7.1"/>
    </reaction>
    <physiologicalReaction direction="left-to-right" evidence="22">
        <dbReference type="Rhea" id="RHEA:21361"/>
    </physiologicalReaction>
    <physiologicalReaction direction="right-to-left" evidence="22">
        <dbReference type="Rhea" id="RHEA:21362"/>
    </physiologicalReaction>
</comment>
<dbReference type="GO" id="GO:0005524">
    <property type="term" value="F:ATP binding"/>
    <property type="evidence" value="ECO:0007669"/>
    <property type="project" value="UniProtKB-KW"/>
</dbReference>
<comment type="pathway">
    <text evidence="6">Cofactor biosynthesis; NAD(+) biosynthesis; deamido-NAD(+) from nicotinate D-ribonucleotide: step 1/1.</text>
</comment>
<dbReference type="InterPro" id="IPR045094">
    <property type="entry name" value="NMNAT_euk"/>
</dbReference>
<protein>
    <recommendedName>
        <fullName evidence="24">Nicotinamide-nucleotide adenylyltransferase</fullName>
        <ecNumber evidence="24">2.7.7.1</ecNumber>
        <ecNumber evidence="24">2.7.7.18</ecNumber>
    </recommendedName>
</protein>
<evidence type="ECO:0000256" key="7">
    <source>
        <dbReference type="ARBA" id="ARBA00007064"/>
    </source>
</evidence>
<dbReference type="PANTHER" id="PTHR12039:SF21">
    <property type="entry name" value="NICOTINAMIDE_NICOTINIC ACID MONONUCLEOTIDE ADENYLYLTRANSFERASE 1"/>
    <property type="match status" value="1"/>
</dbReference>
<dbReference type="SUPFAM" id="SSF52374">
    <property type="entry name" value="Nucleotidylyl transferase"/>
    <property type="match status" value="1"/>
</dbReference>
<evidence type="ECO:0000256" key="19">
    <source>
        <dbReference type="ARBA" id="ARBA00023027"/>
    </source>
</evidence>
<evidence type="ECO:0000256" key="21">
    <source>
        <dbReference type="ARBA" id="ARBA00048514"/>
    </source>
</evidence>
<keyword evidence="18" id="KW-0460">Magnesium</keyword>
<evidence type="ECO:0000256" key="25">
    <source>
        <dbReference type="SAM" id="MobiDB-lite"/>
    </source>
</evidence>
<evidence type="ECO:0000256" key="23">
    <source>
        <dbReference type="ARBA" id="ARBA00064648"/>
    </source>
</evidence>
<evidence type="ECO:0000256" key="24">
    <source>
        <dbReference type="RuleBase" id="RU362021"/>
    </source>
</evidence>
<dbReference type="NCBIfam" id="TIGR00482">
    <property type="entry name" value="nicotinate (nicotinamide) nucleotide adenylyltransferase"/>
    <property type="match status" value="1"/>
</dbReference>
<dbReference type="GO" id="GO:0004515">
    <property type="term" value="F:nicotinate-nucleotide adenylyltransferase activity"/>
    <property type="evidence" value="ECO:0007669"/>
    <property type="project" value="UniProtKB-EC"/>
</dbReference>
<keyword evidence="13 24" id="KW-0808">Transferase</keyword>
<dbReference type="GO" id="GO:0000309">
    <property type="term" value="F:nicotinamide-nucleotide adenylyltransferase activity"/>
    <property type="evidence" value="ECO:0007669"/>
    <property type="project" value="UniProtKB-EC"/>
</dbReference>
<dbReference type="InterPro" id="IPR000566">
    <property type="entry name" value="Lipocln_cytosolic_FA-bd_dom"/>
</dbReference>
<dbReference type="Pfam" id="PF01467">
    <property type="entry name" value="CTP_transf_like"/>
    <property type="match status" value="1"/>
</dbReference>